<keyword evidence="2" id="KW-0436">Ligase</keyword>
<organism evidence="8">
    <name type="scientific">marine sediment metagenome</name>
    <dbReference type="NCBI Taxonomy" id="412755"/>
    <lineage>
        <taxon>unclassified sequences</taxon>
        <taxon>metagenomes</taxon>
        <taxon>ecological metagenomes</taxon>
    </lineage>
</organism>
<dbReference type="GO" id="GO:0004825">
    <property type="term" value="F:methionine-tRNA ligase activity"/>
    <property type="evidence" value="ECO:0007669"/>
    <property type="project" value="UniProtKB-EC"/>
</dbReference>
<dbReference type="Gene3D" id="2.170.220.10">
    <property type="match status" value="1"/>
</dbReference>
<evidence type="ECO:0000256" key="5">
    <source>
        <dbReference type="ARBA" id="ARBA00022917"/>
    </source>
</evidence>
<dbReference type="InterPro" id="IPR015413">
    <property type="entry name" value="Methionyl/Leucyl_tRNA_Synth"/>
</dbReference>
<feature type="non-terminal residue" evidence="8">
    <location>
        <position position="265"/>
    </location>
</feature>
<dbReference type="GO" id="GO:0006431">
    <property type="term" value="P:methionyl-tRNA aminoacylation"/>
    <property type="evidence" value="ECO:0007669"/>
    <property type="project" value="InterPro"/>
</dbReference>
<feature type="non-terminal residue" evidence="8">
    <location>
        <position position="1"/>
    </location>
</feature>
<dbReference type="SUPFAM" id="SSF47323">
    <property type="entry name" value="Anticodon-binding domain of a subclass of class I aminoacyl-tRNA synthetases"/>
    <property type="match status" value="1"/>
</dbReference>
<sequence length="265" mass="30760">NKKPEFMSEEAYFFKLSKYRDKLIKFAEKYIVPESKKNEIVVRLKEGLRDVCISRKNVGWGVDFPGDKNYKVWVWVDALINYVSGAKHRWPADVHVIGKGINWFHSVIWPAILMSAGYKLPDTLLVHGYLITKGKKISKSLGNIVDPLDLLKKYSADSVRYSLFRCSVFDDSDYSEELLVERHNNELANKLGNLVSRVGGLIERNGISKTENKLIKKLNEKKIEKLIENYEFDKALNEIFAFIDICNEYVQSKKPWETKDKKVLY</sequence>
<evidence type="ECO:0000256" key="2">
    <source>
        <dbReference type="ARBA" id="ARBA00022598"/>
    </source>
</evidence>
<dbReference type="AlphaFoldDB" id="X0UGX4"/>
<evidence type="ECO:0000256" key="1">
    <source>
        <dbReference type="ARBA" id="ARBA00012838"/>
    </source>
</evidence>
<dbReference type="Gene3D" id="3.40.50.620">
    <property type="entry name" value="HUPs"/>
    <property type="match status" value="1"/>
</dbReference>
<name>X0UGX4_9ZZZZ</name>
<dbReference type="GO" id="GO:0005524">
    <property type="term" value="F:ATP binding"/>
    <property type="evidence" value="ECO:0007669"/>
    <property type="project" value="UniProtKB-KW"/>
</dbReference>
<dbReference type="Pfam" id="PF09334">
    <property type="entry name" value="tRNA-synt_1g"/>
    <property type="match status" value="1"/>
</dbReference>
<dbReference type="PRINTS" id="PR01041">
    <property type="entry name" value="TRNASYNTHMET"/>
</dbReference>
<keyword evidence="6" id="KW-0030">Aminoacyl-tRNA synthetase</keyword>
<dbReference type="InterPro" id="IPR023457">
    <property type="entry name" value="Met-tRNA_synth_2"/>
</dbReference>
<gene>
    <name evidence="8" type="ORF">S01H1_43210</name>
</gene>
<evidence type="ECO:0000256" key="4">
    <source>
        <dbReference type="ARBA" id="ARBA00022840"/>
    </source>
</evidence>
<accession>X0UGX4</accession>
<dbReference type="SUPFAM" id="SSF52374">
    <property type="entry name" value="Nucleotidylyl transferase"/>
    <property type="match status" value="1"/>
</dbReference>
<reference evidence="8" key="1">
    <citation type="journal article" date="2014" name="Front. Microbiol.">
        <title>High frequency of phylogenetically diverse reductive dehalogenase-homologous genes in deep subseafloor sedimentary metagenomes.</title>
        <authorList>
            <person name="Kawai M."/>
            <person name="Futagami T."/>
            <person name="Toyoda A."/>
            <person name="Takaki Y."/>
            <person name="Nishi S."/>
            <person name="Hori S."/>
            <person name="Arai W."/>
            <person name="Tsubouchi T."/>
            <person name="Morono Y."/>
            <person name="Uchiyama I."/>
            <person name="Ito T."/>
            <person name="Fujiyama A."/>
            <person name="Inagaki F."/>
            <person name="Takami H."/>
        </authorList>
    </citation>
    <scope>NUCLEOTIDE SEQUENCE</scope>
    <source>
        <strain evidence="8">Expedition CK06-06</strain>
    </source>
</reference>
<protein>
    <recommendedName>
        <fullName evidence="1">methionine--tRNA ligase</fullName>
        <ecNumber evidence="1">6.1.1.10</ecNumber>
    </recommendedName>
</protein>
<dbReference type="PANTHER" id="PTHR43326:SF1">
    <property type="entry name" value="METHIONINE--TRNA LIGASE, MITOCHONDRIAL"/>
    <property type="match status" value="1"/>
</dbReference>
<dbReference type="InterPro" id="IPR014729">
    <property type="entry name" value="Rossmann-like_a/b/a_fold"/>
</dbReference>
<keyword evidence="5" id="KW-0648">Protein biosynthesis</keyword>
<evidence type="ECO:0000259" key="7">
    <source>
        <dbReference type="Pfam" id="PF09334"/>
    </source>
</evidence>
<dbReference type="PANTHER" id="PTHR43326">
    <property type="entry name" value="METHIONYL-TRNA SYNTHETASE"/>
    <property type="match status" value="1"/>
</dbReference>
<feature type="domain" description="Methionyl/Leucyl tRNA synthetase" evidence="7">
    <location>
        <begin position="2"/>
        <end position="198"/>
    </location>
</feature>
<keyword evidence="3" id="KW-0547">Nucleotide-binding</keyword>
<dbReference type="InterPro" id="IPR009080">
    <property type="entry name" value="tRNAsynth_Ia_anticodon-bd"/>
</dbReference>
<evidence type="ECO:0000313" key="8">
    <source>
        <dbReference type="EMBL" id="GAF99657.1"/>
    </source>
</evidence>
<dbReference type="EMBL" id="BARS01027516">
    <property type="protein sequence ID" value="GAF99657.1"/>
    <property type="molecule type" value="Genomic_DNA"/>
</dbReference>
<evidence type="ECO:0000256" key="3">
    <source>
        <dbReference type="ARBA" id="ARBA00022741"/>
    </source>
</evidence>
<keyword evidence="4" id="KW-0067">ATP-binding</keyword>
<evidence type="ECO:0000256" key="6">
    <source>
        <dbReference type="ARBA" id="ARBA00023146"/>
    </source>
</evidence>
<dbReference type="Gene3D" id="1.10.730.10">
    <property type="entry name" value="Isoleucyl-tRNA Synthetase, Domain 1"/>
    <property type="match status" value="1"/>
</dbReference>
<comment type="caution">
    <text evidence="8">The sequence shown here is derived from an EMBL/GenBank/DDBJ whole genome shotgun (WGS) entry which is preliminary data.</text>
</comment>
<dbReference type="EC" id="6.1.1.10" evidence="1"/>
<dbReference type="InterPro" id="IPR033911">
    <property type="entry name" value="MetRS_core"/>
</dbReference>
<proteinExistence type="predicted"/>